<feature type="transmembrane region" description="Helical" evidence="5">
    <location>
        <begin position="46"/>
        <end position="68"/>
    </location>
</feature>
<evidence type="ECO:0000259" key="6">
    <source>
        <dbReference type="Pfam" id="PF01957"/>
    </source>
</evidence>
<dbReference type="InterPro" id="IPR002810">
    <property type="entry name" value="NfeD-like_C"/>
</dbReference>
<name>C3J9Q9_POREA</name>
<dbReference type="GeneID" id="93365112"/>
<evidence type="ECO:0000256" key="4">
    <source>
        <dbReference type="ARBA" id="ARBA00023136"/>
    </source>
</evidence>
<dbReference type="PANTHER" id="PTHR33507:SF3">
    <property type="entry name" value="INNER MEMBRANE PROTEIN YBBJ"/>
    <property type="match status" value="1"/>
</dbReference>
<accession>C3J9Q9</accession>
<dbReference type="GO" id="GO:0005886">
    <property type="term" value="C:plasma membrane"/>
    <property type="evidence" value="ECO:0007669"/>
    <property type="project" value="TreeGrafter"/>
</dbReference>
<evidence type="ECO:0000256" key="1">
    <source>
        <dbReference type="ARBA" id="ARBA00004141"/>
    </source>
</evidence>
<dbReference type="eggNOG" id="COG1585">
    <property type="taxonomic scope" value="Bacteria"/>
</dbReference>
<dbReference type="AlphaFoldDB" id="C3J9Q9"/>
<dbReference type="PANTHER" id="PTHR33507">
    <property type="entry name" value="INNER MEMBRANE PROTEIN YBBJ"/>
    <property type="match status" value="1"/>
</dbReference>
<dbReference type="EMBL" id="ACNN01000014">
    <property type="protein sequence ID" value="EEN83157.1"/>
    <property type="molecule type" value="Genomic_DNA"/>
</dbReference>
<dbReference type="Gene3D" id="2.40.50.140">
    <property type="entry name" value="Nucleic acid-binding proteins"/>
    <property type="match status" value="1"/>
</dbReference>
<keyword evidence="8" id="KW-1185">Reference proteome</keyword>
<dbReference type="Proteomes" id="UP000004295">
    <property type="component" value="Unassembled WGS sequence"/>
</dbReference>
<dbReference type="STRING" id="553175.POREN0001_0810"/>
<feature type="domain" description="NfeD-like C-terminal" evidence="6">
    <location>
        <begin position="83"/>
        <end position="142"/>
    </location>
</feature>
<organism evidence="7 8">
    <name type="scientific">Porphyromonas endodontalis (strain ATCC 35406 / DSM 24491 / JCM 8526 / CCUG 16442 / BCRC 14492 / NCTC 13058 / HG 370)</name>
    <name type="common">Bacteroides endodontalis</name>
    <dbReference type="NCBI Taxonomy" id="553175"/>
    <lineage>
        <taxon>Bacteria</taxon>
        <taxon>Pseudomonadati</taxon>
        <taxon>Bacteroidota</taxon>
        <taxon>Bacteroidia</taxon>
        <taxon>Bacteroidales</taxon>
        <taxon>Porphyromonadaceae</taxon>
        <taxon>Porphyromonas</taxon>
    </lineage>
</organism>
<proteinExistence type="predicted"/>
<dbReference type="InterPro" id="IPR012340">
    <property type="entry name" value="NA-bd_OB-fold"/>
</dbReference>
<comment type="caution">
    <text evidence="7">The sequence shown here is derived from an EMBL/GenBank/DDBJ whole genome shotgun (WGS) entry which is preliminary data.</text>
</comment>
<evidence type="ECO:0000256" key="2">
    <source>
        <dbReference type="ARBA" id="ARBA00022692"/>
    </source>
</evidence>
<sequence>MNAALIWFIASILLFAAEIITPGFVLACFGAGALVACIPALLGLGIVWQVVVFALGSLLALFLLRPLLQRLSKNKKTPTTGMDALIGKKARVVREVSSRQGGRVAIDGDEWPAVVLAEDLEIPQDVFVKVVSYDSIVLVVEPFES</sequence>
<dbReference type="Pfam" id="PF01957">
    <property type="entry name" value="NfeD"/>
    <property type="match status" value="1"/>
</dbReference>
<keyword evidence="3 5" id="KW-1133">Transmembrane helix</keyword>
<keyword evidence="4 5" id="KW-0472">Membrane</keyword>
<dbReference type="RefSeq" id="WP_004333148.1">
    <property type="nucleotide sequence ID" value="NZ_ACNN01000014.1"/>
</dbReference>
<keyword evidence="2 5" id="KW-0812">Transmembrane</keyword>
<dbReference type="InterPro" id="IPR052165">
    <property type="entry name" value="Membrane_assoc_protease"/>
</dbReference>
<evidence type="ECO:0000313" key="8">
    <source>
        <dbReference type="Proteomes" id="UP000004295"/>
    </source>
</evidence>
<comment type="subcellular location">
    <subcellularLocation>
        <location evidence="1">Membrane</location>
        <topology evidence="1">Multi-pass membrane protein</topology>
    </subcellularLocation>
</comment>
<evidence type="ECO:0000256" key="5">
    <source>
        <dbReference type="SAM" id="Phobius"/>
    </source>
</evidence>
<protein>
    <submittedName>
        <fullName evidence="7">Nodulation efficiency protein D</fullName>
    </submittedName>
</protein>
<evidence type="ECO:0000313" key="7">
    <source>
        <dbReference type="EMBL" id="EEN83157.1"/>
    </source>
</evidence>
<gene>
    <name evidence="7" type="ORF">POREN0001_0810</name>
</gene>
<reference evidence="7 8" key="1">
    <citation type="submission" date="2009-04" db="EMBL/GenBank/DDBJ databases">
        <authorList>
            <person name="Sebastian Y."/>
            <person name="Madupu R."/>
            <person name="Durkin A.S."/>
            <person name="Torralba M."/>
            <person name="Methe B."/>
            <person name="Sutton G.G."/>
            <person name="Strausberg R.L."/>
            <person name="Nelson K.E."/>
        </authorList>
    </citation>
    <scope>NUCLEOTIDE SEQUENCE [LARGE SCALE GENOMIC DNA]</scope>
    <source>
        <strain evidence="8">ATCC 35406 / BCRC 14492 / JCM 8526 / NCTC 13058 / HG 370</strain>
    </source>
</reference>
<evidence type="ECO:0000256" key="3">
    <source>
        <dbReference type="ARBA" id="ARBA00022989"/>
    </source>
</evidence>
<dbReference type="SUPFAM" id="SSF141322">
    <property type="entry name" value="NfeD domain-like"/>
    <property type="match status" value="1"/>
</dbReference>